<accession>A0A9Q1BG05</accession>
<dbReference type="AlphaFoldDB" id="A0A9Q1BG05"/>
<dbReference type="InterPro" id="IPR028994">
    <property type="entry name" value="Integrin_alpha_N"/>
</dbReference>
<comment type="caution">
    <text evidence="3">The sequence shown here is derived from an EMBL/GenBank/DDBJ whole genome shotgun (WGS) entry which is preliminary data.</text>
</comment>
<dbReference type="SUPFAM" id="SSF69318">
    <property type="entry name" value="Integrin alpha N-terminal domain"/>
    <property type="match status" value="1"/>
</dbReference>
<dbReference type="Proteomes" id="UP001152320">
    <property type="component" value="Chromosome 19"/>
</dbReference>
<protein>
    <recommendedName>
        <fullName evidence="5">VCBS repeat-containing protein</fullName>
    </recommendedName>
</protein>
<dbReference type="Gene3D" id="2.130.10.130">
    <property type="entry name" value="Integrin alpha, N-terminal"/>
    <property type="match status" value="1"/>
</dbReference>
<evidence type="ECO:0000256" key="1">
    <source>
        <dbReference type="ARBA" id="ARBA00022729"/>
    </source>
</evidence>
<dbReference type="PANTHER" id="PTHR46580:SF2">
    <property type="entry name" value="MAM DOMAIN-CONTAINING PROTEIN"/>
    <property type="match status" value="1"/>
</dbReference>
<keyword evidence="1" id="KW-0732">Signal</keyword>
<evidence type="ECO:0000313" key="4">
    <source>
        <dbReference type="Proteomes" id="UP001152320"/>
    </source>
</evidence>
<proteinExistence type="predicted"/>
<gene>
    <name evidence="3" type="ORF">HOLleu_36392</name>
</gene>
<keyword evidence="2" id="KW-0472">Membrane</keyword>
<dbReference type="Gene3D" id="2.40.128.340">
    <property type="match status" value="2"/>
</dbReference>
<sequence>MKARKTSVRSQDTTRALGILRATGALLILAYIPIIRSARWESNLGWCTGGSKLFEGDFNGDGKTDLLFHRSRDGYIWIAFATARGTFTGTNWEEGIGWCSNDGSQIHIGDFNGDGRSDMLCHNTHNGFKRVAIANTNGDFSGRTSWQASLGWCYHVNSKLYIGDFNGDGRDDMLCHDTTGYKAIAYASRTGSFRGNDWERNIGWCSHPFSQIFIGDFNGDSKSDLLCHDSAGYKWIAYANSEGNFSDWTGWEGDIKFCHRTYEELYIGDFNGDGKDDLLCHNSYNGHKSVVFTNSRNNLNDGAVWQVDWEWCNFYSEELYVGDFNGDNRVDWLCHDTVRGKEMIFYSEFTPWP</sequence>
<organism evidence="3 4">
    <name type="scientific">Holothuria leucospilota</name>
    <name type="common">Black long sea cucumber</name>
    <name type="synonym">Mertensiothuria leucospilota</name>
    <dbReference type="NCBI Taxonomy" id="206669"/>
    <lineage>
        <taxon>Eukaryota</taxon>
        <taxon>Metazoa</taxon>
        <taxon>Echinodermata</taxon>
        <taxon>Eleutherozoa</taxon>
        <taxon>Echinozoa</taxon>
        <taxon>Holothuroidea</taxon>
        <taxon>Aspidochirotacea</taxon>
        <taxon>Aspidochirotida</taxon>
        <taxon>Holothuriidae</taxon>
        <taxon>Holothuria</taxon>
    </lineage>
</organism>
<name>A0A9Q1BG05_HOLLE</name>
<keyword evidence="4" id="KW-1185">Reference proteome</keyword>
<dbReference type="OrthoDB" id="10022113at2759"/>
<evidence type="ECO:0000256" key="2">
    <source>
        <dbReference type="SAM" id="Phobius"/>
    </source>
</evidence>
<keyword evidence="2" id="KW-0812">Transmembrane</keyword>
<feature type="transmembrane region" description="Helical" evidence="2">
    <location>
        <begin position="16"/>
        <end position="34"/>
    </location>
</feature>
<dbReference type="InterPro" id="IPR013517">
    <property type="entry name" value="FG-GAP"/>
</dbReference>
<reference evidence="3" key="1">
    <citation type="submission" date="2021-10" db="EMBL/GenBank/DDBJ databases">
        <title>Tropical sea cucumber genome reveals ecological adaptation and Cuvierian tubules defense mechanism.</title>
        <authorList>
            <person name="Chen T."/>
        </authorList>
    </citation>
    <scope>NUCLEOTIDE SEQUENCE</scope>
    <source>
        <strain evidence="3">Nanhai2018</strain>
        <tissue evidence="3">Muscle</tissue>
    </source>
</reference>
<dbReference type="Pfam" id="PF13517">
    <property type="entry name" value="FG-GAP_3"/>
    <property type="match status" value="2"/>
</dbReference>
<keyword evidence="2" id="KW-1133">Transmembrane helix</keyword>
<evidence type="ECO:0008006" key="5">
    <source>
        <dbReference type="Google" id="ProtNLM"/>
    </source>
</evidence>
<dbReference type="PANTHER" id="PTHR46580">
    <property type="entry name" value="SENSOR KINASE-RELATED"/>
    <property type="match status" value="1"/>
</dbReference>
<evidence type="ECO:0000313" key="3">
    <source>
        <dbReference type="EMBL" id="KAJ8023839.1"/>
    </source>
</evidence>
<dbReference type="EMBL" id="JAIZAY010000019">
    <property type="protein sequence ID" value="KAJ8023839.1"/>
    <property type="molecule type" value="Genomic_DNA"/>
</dbReference>